<dbReference type="AlphaFoldDB" id="A0AA88AII6"/>
<organism evidence="2 3">
    <name type="scientific">Ficus carica</name>
    <name type="common">Common fig</name>
    <dbReference type="NCBI Taxonomy" id="3494"/>
    <lineage>
        <taxon>Eukaryota</taxon>
        <taxon>Viridiplantae</taxon>
        <taxon>Streptophyta</taxon>
        <taxon>Embryophyta</taxon>
        <taxon>Tracheophyta</taxon>
        <taxon>Spermatophyta</taxon>
        <taxon>Magnoliopsida</taxon>
        <taxon>eudicotyledons</taxon>
        <taxon>Gunneridae</taxon>
        <taxon>Pentapetalae</taxon>
        <taxon>rosids</taxon>
        <taxon>fabids</taxon>
        <taxon>Rosales</taxon>
        <taxon>Moraceae</taxon>
        <taxon>Ficeae</taxon>
        <taxon>Ficus</taxon>
    </lineage>
</organism>
<keyword evidence="3" id="KW-1185">Reference proteome</keyword>
<evidence type="ECO:0000256" key="1">
    <source>
        <dbReference type="SAM" id="MobiDB-lite"/>
    </source>
</evidence>
<accession>A0AA88AII6</accession>
<dbReference type="EMBL" id="BTGU01000045">
    <property type="protein sequence ID" value="GMN53224.1"/>
    <property type="molecule type" value="Genomic_DNA"/>
</dbReference>
<feature type="compositionally biased region" description="Low complexity" evidence="1">
    <location>
        <begin position="17"/>
        <end position="26"/>
    </location>
</feature>
<sequence>MLPSTPTRPSPSPLSPSPTAATALSSQQGHLEKRCDSFASEKSKVRSRPKTLSSATVRSTSQPIEFRCWTGQSILVWSTGRRQIACRSLFDPTSPVLILGTVHLYTFPDWSDLRVAFSAWRVLGAPSAEQILKPSLSKPSTLGTEYRTGLAPTSIPGPYSASNTGLGIGHVDDPPTADITHLLVSPVKSPPAANHSDGHCCPFTSDTHGTLSLTVQGLGPRGVHLLGQ</sequence>
<name>A0AA88AII6_FICCA</name>
<proteinExistence type="predicted"/>
<evidence type="ECO:0000313" key="2">
    <source>
        <dbReference type="EMBL" id="GMN53224.1"/>
    </source>
</evidence>
<feature type="compositionally biased region" description="Pro residues" evidence="1">
    <location>
        <begin position="1"/>
        <end position="16"/>
    </location>
</feature>
<gene>
    <name evidence="2" type="ORF">TIFTF001_022361</name>
</gene>
<protein>
    <submittedName>
        <fullName evidence="2">Uncharacterized protein</fullName>
    </submittedName>
</protein>
<feature type="region of interest" description="Disordered" evidence="1">
    <location>
        <begin position="1"/>
        <end position="32"/>
    </location>
</feature>
<dbReference type="Proteomes" id="UP001187192">
    <property type="component" value="Unassembled WGS sequence"/>
</dbReference>
<evidence type="ECO:0000313" key="3">
    <source>
        <dbReference type="Proteomes" id="UP001187192"/>
    </source>
</evidence>
<reference evidence="2" key="1">
    <citation type="submission" date="2023-07" db="EMBL/GenBank/DDBJ databases">
        <title>draft genome sequence of fig (Ficus carica).</title>
        <authorList>
            <person name="Takahashi T."/>
            <person name="Nishimura K."/>
        </authorList>
    </citation>
    <scope>NUCLEOTIDE SEQUENCE</scope>
</reference>
<comment type="caution">
    <text evidence="2">The sequence shown here is derived from an EMBL/GenBank/DDBJ whole genome shotgun (WGS) entry which is preliminary data.</text>
</comment>